<evidence type="ECO:0000313" key="2">
    <source>
        <dbReference type="Proteomes" id="UP000000702"/>
    </source>
</evidence>
<sequence length="364" mass="39013">MEHRVIFFPSVVSMLVDRGTCANCVCVFIVMVMLSVPRLSCCRATEGALWPLKECASNLCAVRRSLDNVQKAVDAIIATMGERVGEVKSLLKVVEMRREATAHLAATARRRAGGFRLASLIVTRVNAAVASTTRLVEETEKVYDEILSLSAAAKVRANEALDNATAASAIIFSILAKTRDAGNIHIGTGECIAASTDPALTSRALAAHKESLALTDKKYGSEYPILREAWARVYPKLFVSLVQAEFLLAHLEWDGSRAAELVESARASVRAATEAQMAARNAAKEAEADASRAGLARRESIRAAKKTAAFRVITGFREPSNLIKGTLVGETGISEEYVANMCFSRGGAVQALALLAALTRTTSL</sequence>
<comment type="caution">
    <text evidence="1">The sequence shown here is derived from an EMBL/GenBank/DDBJ whole genome shotgun (WGS) entry which is preliminary data.</text>
</comment>
<dbReference type="Proteomes" id="UP000000702">
    <property type="component" value="Unassembled WGS sequence"/>
</dbReference>
<dbReference type="OMA" id="PLKECAS"/>
<organism evidence="1 2">
    <name type="scientific">Trypanosoma congolense (strain IL3000)</name>
    <dbReference type="NCBI Taxonomy" id="1068625"/>
    <lineage>
        <taxon>Eukaryota</taxon>
        <taxon>Discoba</taxon>
        <taxon>Euglenozoa</taxon>
        <taxon>Kinetoplastea</taxon>
        <taxon>Metakinetoplastina</taxon>
        <taxon>Trypanosomatida</taxon>
        <taxon>Trypanosomatidae</taxon>
        <taxon>Trypanosoma</taxon>
        <taxon>Nannomonas</taxon>
    </lineage>
</organism>
<evidence type="ECO:0000313" key="1">
    <source>
        <dbReference type="EMBL" id="CCD15024.1"/>
    </source>
</evidence>
<reference evidence="1 2" key="2">
    <citation type="journal article" date="2012" name="Proc. Natl. Acad. Sci. U.S.A.">
        <title>Antigenic diversity is generated by distinct evolutionary mechanisms in African trypanosome species.</title>
        <authorList>
            <person name="Jackson A.P."/>
            <person name="Berry A."/>
            <person name="Aslett M."/>
            <person name="Allison H.C."/>
            <person name="Burton P."/>
            <person name="Vavrova-Anderson J."/>
            <person name="Brown R."/>
            <person name="Browne H."/>
            <person name="Corton N."/>
            <person name="Hauser H."/>
            <person name="Gamble J."/>
            <person name="Gilderthorp R."/>
            <person name="Marcello L."/>
            <person name="McQuillan J."/>
            <person name="Otto T.D."/>
            <person name="Quail M.A."/>
            <person name="Sanders M.J."/>
            <person name="van Tonder A."/>
            <person name="Ginger M.L."/>
            <person name="Field M.C."/>
            <person name="Barry J.D."/>
            <person name="Hertz-Fowler C."/>
            <person name="Berriman M."/>
        </authorList>
    </citation>
    <scope>NUCLEOTIDE SEQUENCE [LARGE SCALE GENOMIC DNA]</scope>
    <source>
        <strain evidence="1 2">IL3000</strain>
    </source>
</reference>
<accession>F9WCM9</accession>
<name>F9WCM9_TRYCI</name>
<proteinExistence type="predicted"/>
<dbReference type="EMBL" id="CAEQ01001741">
    <property type="protein sequence ID" value="CCD15024.1"/>
    <property type="molecule type" value="Genomic_DNA"/>
</dbReference>
<protein>
    <submittedName>
        <fullName evidence="1">WGS project CAEQ00000000 data, annotated contig 2249</fullName>
    </submittedName>
</protein>
<gene>
    <name evidence="1" type="ORF">TCIL3000_0_55900</name>
</gene>
<dbReference type="AlphaFoldDB" id="F9WCM9"/>
<dbReference type="VEuPathDB" id="TriTrypDB:TcIL3000_0_55900"/>
<keyword evidence="2" id="KW-1185">Reference proteome</keyword>
<reference evidence="2" key="1">
    <citation type="submission" date="2011-07" db="EMBL/GenBank/DDBJ databases">
        <title>Divergent evolution of antigenic variation in African trypanosomes.</title>
        <authorList>
            <person name="Jackson A.P."/>
            <person name="Berry A."/>
            <person name="Allison H.C."/>
            <person name="Burton P."/>
            <person name="Anderson J."/>
            <person name="Aslett M."/>
            <person name="Brown R."/>
            <person name="Corton N."/>
            <person name="Harris D."/>
            <person name="Hauser H."/>
            <person name="Gamble J."/>
            <person name="Gilderthorp R."/>
            <person name="McQuillan J."/>
            <person name="Quail M.A."/>
            <person name="Sanders M."/>
            <person name="Van Tonder A."/>
            <person name="Ginger M.L."/>
            <person name="Donelson J.E."/>
            <person name="Field M.C."/>
            <person name="Barry J.D."/>
            <person name="Berriman M."/>
            <person name="Hertz-Fowler C."/>
        </authorList>
    </citation>
    <scope>NUCLEOTIDE SEQUENCE [LARGE SCALE GENOMIC DNA]</scope>
    <source>
        <strain evidence="2">IL3000</strain>
    </source>
</reference>